<comment type="similarity">
    <text evidence="7">Belongs to the TonB-dependent receptor family.</text>
</comment>
<dbReference type="Gene3D" id="2.60.40.1120">
    <property type="entry name" value="Carboxypeptidase-like, regulatory domain"/>
    <property type="match status" value="1"/>
</dbReference>
<evidence type="ECO:0000313" key="10">
    <source>
        <dbReference type="Proteomes" id="UP000772618"/>
    </source>
</evidence>
<keyword evidence="5 7" id="KW-0472">Membrane</keyword>
<name>A0ABS5VT75_9BACT</name>
<dbReference type="InterPro" id="IPR023997">
    <property type="entry name" value="TonB-dep_OMP_SusC/RagA_CS"/>
</dbReference>
<dbReference type="InterPro" id="IPR039426">
    <property type="entry name" value="TonB-dep_rcpt-like"/>
</dbReference>
<evidence type="ECO:0000256" key="1">
    <source>
        <dbReference type="ARBA" id="ARBA00004571"/>
    </source>
</evidence>
<gene>
    <name evidence="9" type="ORF">KK060_14780</name>
</gene>
<feature type="domain" description="TonB-dependent receptor plug" evidence="8">
    <location>
        <begin position="155"/>
        <end position="279"/>
    </location>
</feature>
<dbReference type="SUPFAM" id="SSF56935">
    <property type="entry name" value="Porins"/>
    <property type="match status" value="1"/>
</dbReference>
<keyword evidence="9" id="KW-0675">Receptor</keyword>
<dbReference type="PROSITE" id="PS52016">
    <property type="entry name" value="TONB_DEPENDENT_REC_3"/>
    <property type="match status" value="1"/>
</dbReference>
<keyword evidence="3 7" id="KW-1134">Transmembrane beta strand</keyword>
<dbReference type="Gene3D" id="2.170.130.10">
    <property type="entry name" value="TonB-dependent receptor, plug domain"/>
    <property type="match status" value="1"/>
</dbReference>
<dbReference type="Gene3D" id="2.40.170.20">
    <property type="entry name" value="TonB-dependent receptor, beta-barrel domain"/>
    <property type="match status" value="1"/>
</dbReference>
<sequence length="1109" mass="122231">MILDQILEGTNITYRIKKNNITLIPPSDSNASGFAPLADVDRTYFEASVGGPQLNNLFYARPAIVITGKVTDEANAPLPGVNVLVKGTTIGTVTDASGVYSLDVPSNDATLVFSFIGYITQEVPVGAQQQVDVILKADVKTLNEVVVIGYGTQKKSDLTGSVGTVKEQEITERQLPSVSQALAGRVAGVSVNINSGRPGGQSNVRIRGFSSISTSNNPLYVVDGVIMPQGTQTDGTTTRGSYSLNNAIDNINPADIASIEILKDASATAIYGARGANGVILITTKRGSTTGGRITYDMSLSVPTIGPKRVEMLNAREFLAVEQLGWDNIKVYDPAGWNPITNTHVSNRRNPALDRAEDRGEYALFDENGNPLYDTDWLKESTQNKLSQNHQLSLTGGNADNSYGVFLGFRDDNGLLLNSYLTRYSGRFVMDSKIKDWLKVGGSLGYNTQEENLVDHGTGGLNSVRMITEALPILPVRYPNGVYSHNKNYSPSIEGGQNPVDQLLHNKFILRSRTTLGSFYANFNLAKGLELRSTVGTNILEREQDQYTARPAPQTPTYEFPDNEKGSARLQNNRETFWSFENYLTYNKDFNDIHSLTAMAGISWQETNIFWYQARSQTFISDFINTNNLGSASNFLPSPPVESGRSRFAFNSYFGRVNYNLMQKYLLTVTGRMDGSSKFGESNKYAFFPSAALAWRISEEPFLKGNNVISNLKLRSSYGITGNSEIGTYSALPSLRIVTGVANNVKVPAVAINRLGNPDLQWEKTAQTDVGLEIGLFENRINLEADVYYRKTTDMLLDAPLPHSSGYATIVRNVGSMENKGFEFSITSENIQRDNFNWTTTFNIAMNRNKVLKLATPAPIFGVGNPNFTNQTGVIMEGQPVGAFWGLVRLGTWGTEEADEAAKYGQNTYRGTGKPILPGDVKYLDRNDDYQINDQDRMIIGNGNPKSYGSLINTIRYRAFDFTLDLQYSYGNDVLNMTYHSGEDRTGLANSFRSVLNAWTPENQNTNIAAIRDSKAGYVSNVDTHWVEDGSFIRGRNIVLGYTLPGAITERIALSRLRVYVSAQNFFLATKFKGNDPEVSTYTNPFAQGQTFFDYPKPTIYMFGINAGL</sequence>
<dbReference type="EMBL" id="JAHESD010000033">
    <property type="protein sequence ID" value="MBT1704556.1"/>
    <property type="molecule type" value="Genomic_DNA"/>
</dbReference>
<proteinExistence type="inferred from homology"/>
<dbReference type="InterPro" id="IPR037066">
    <property type="entry name" value="Plug_dom_sf"/>
</dbReference>
<dbReference type="InterPro" id="IPR008969">
    <property type="entry name" value="CarboxyPept-like_regulatory"/>
</dbReference>
<evidence type="ECO:0000259" key="8">
    <source>
        <dbReference type="Pfam" id="PF07715"/>
    </source>
</evidence>
<evidence type="ECO:0000256" key="3">
    <source>
        <dbReference type="ARBA" id="ARBA00022452"/>
    </source>
</evidence>
<dbReference type="InterPro" id="IPR036942">
    <property type="entry name" value="Beta-barrel_TonB_sf"/>
</dbReference>
<accession>A0ABS5VT75</accession>
<keyword evidence="2 7" id="KW-0813">Transport</keyword>
<evidence type="ECO:0000256" key="7">
    <source>
        <dbReference type="PROSITE-ProRule" id="PRU01360"/>
    </source>
</evidence>
<evidence type="ECO:0000256" key="5">
    <source>
        <dbReference type="ARBA" id="ARBA00023136"/>
    </source>
</evidence>
<dbReference type="NCBIfam" id="TIGR04056">
    <property type="entry name" value="OMP_RagA_SusC"/>
    <property type="match status" value="1"/>
</dbReference>
<comment type="subcellular location">
    <subcellularLocation>
        <location evidence="1 7">Cell outer membrane</location>
        <topology evidence="1 7">Multi-pass membrane protein</topology>
    </subcellularLocation>
</comment>
<evidence type="ECO:0000256" key="4">
    <source>
        <dbReference type="ARBA" id="ARBA00022692"/>
    </source>
</evidence>
<organism evidence="9 10">
    <name type="scientific">Chryseosolibacter indicus</name>
    <dbReference type="NCBI Taxonomy" id="2782351"/>
    <lineage>
        <taxon>Bacteria</taxon>
        <taxon>Pseudomonadati</taxon>
        <taxon>Bacteroidota</taxon>
        <taxon>Cytophagia</taxon>
        <taxon>Cytophagales</taxon>
        <taxon>Chryseotaleaceae</taxon>
        <taxon>Chryseosolibacter</taxon>
    </lineage>
</organism>
<evidence type="ECO:0000256" key="2">
    <source>
        <dbReference type="ARBA" id="ARBA00022448"/>
    </source>
</evidence>
<keyword evidence="10" id="KW-1185">Reference proteome</keyword>
<keyword evidence="6 7" id="KW-0998">Cell outer membrane</keyword>
<dbReference type="Pfam" id="PF07715">
    <property type="entry name" value="Plug"/>
    <property type="match status" value="1"/>
</dbReference>
<reference evidence="9 10" key="1">
    <citation type="submission" date="2021-05" db="EMBL/GenBank/DDBJ databases">
        <title>A Polyphasic approach of four new species of the genus Ohtaekwangia: Ohtaekwangia histidinii sp. nov., Ohtaekwangia cretensis sp. nov., Ohtaekwangia indiensis sp. nov., Ohtaekwangia reichenbachii sp. nov. from diverse environment.</title>
        <authorList>
            <person name="Octaviana S."/>
        </authorList>
    </citation>
    <scope>NUCLEOTIDE SEQUENCE [LARGE SCALE GENOMIC DNA]</scope>
    <source>
        <strain evidence="9 10">PWU20</strain>
    </source>
</reference>
<protein>
    <submittedName>
        <fullName evidence="9">TonB-dependent receptor</fullName>
    </submittedName>
</protein>
<dbReference type="SUPFAM" id="SSF49464">
    <property type="entry name" value="Carboxypeptidase regulatory domain-like"/>
    <property type="match status" value="1"/>
</dbReference>
<evidence type="ECO:0000256" key="6">
    <source>
        <dbReference type="ARBA" id="ARBA00023237"/>
    </source>
</evidence>
<keyword evidence="4 7" id="KW-0812">Transmembrane</keyword>
<dbReference type="InterPro" id="IPR012910">
    <property type="entry name" value="Plug_dom"/>
</dbReference>
<evidence type="ECO:0000313" key="9">
    <source>
        <dbReference type="EMBL" id="MBT1704556.1"/>
    </source>
</evidence>
<dbReference type="InterPro" id="IPR023996">
    <property type="entry name" value="TonB-dep_OMP_SusC/RagA"/>
</dbReference>
<dbReference type="Pfam" id="PF13715">
    <property type="entry name" value="CarbopepD_reg_2"/>
    <property type="match status" value="1"/>
</dbReference>
<dbReference type="Proteomes" id="UP000772618">
    <property type="component" value="Unassembled WGS sequence"/>
</dbReference>
<dbReference type="NCBIfam" id="TIGR04057">
    <property type="entry name" value="SusC_RagA_signa"/>
    <property type="match status" value="1"/>
</dbReference>
<comment type="caution">
    <text evidence="9">The sequence shown here is derived from an EMBL/GenBank/DDBJ whole genome shotgun (WGS) entry which is preliminary data.</text>
</comment>